<dbReference type="Proteomes" id="UP000092382">
    <property type="component" value="Unassembled WGS sequence"/>
</dbReference>
<evidence type="ECO:0008006" key="3">
    <source>
        <dbReference type="Google" id="ProtNLM"/>
    </source>
</evidence>
<dbReference type="STRING" id="1803587.GCA_001593825_03503"/>
<comment type="caution">
    <text evidence="1">The sequence shown here is derived from an EMBL/GenBank/DDBJ whole genome shotgun (WGS) entry which is preliminary data.</text>
</comment>
<reference evidence="1 2" key="1">
    <citation type="submission" date="2015-09" db="EMBL/GenBank/DDBJ databases">
        <title>Whole genome shotgun sequence assembly of Aphanizomenon flos-aquae UKL13.</title>
        <authorList>
            <person name="Driscoll C."/>
        </authorList>
    </citation>
    <scope>NUCLEOTIDE SEQUENCE [LARGE SCALE GENOMIC DNA]</scope>
    <source>
        <strain evidence="1">MDT13</strain>
    </source>
</reference>
<gene>
    <name evidence="1" type="ORF">AN481_15300</name>
</gene>
<accession>A0A1B7VQ83</accession>
<proteinExistence type="predicted"/>
<dbReference type="EMBL" id="LJOY01000060">
    <property type="protein sequence ID" value="OBQ22769.1"/>
    <property type="molecule type" value="Genomic_DNA"/>
</dbReference>
<sequence length="81" mass="9630">MLREKIKQELDKLNEEQLEKIADFIAFIEFQTKQVSYAGAFWQEVTPEARTKEFREWVSQLPQTGLSLPDEAFDRDSIYEE</sequence>
<protein>
    <recommendedName>
        <fullName evidence="3">DUF2281 domain-containing protein</fullName>
    </recommendedName>
</protein>
<evidence type="ECO:0000313" key="2">
    <source>
        <dbReference type="Proteomes" id="UP000092382"/>
    </source>
</evidence>
<organism evidence="1 2">
    <name type="scientific">Aphanizomenon flos-aquae LD13</name>
    <dbReference type="NCBI Taxonomy" id="1710894"/>
    <lineage>
        <taxon>Bacteria</taxon>
        <taxon>Bacillati</taxon>
        <taxon>Cyanobacteriota</taxon>
        <taxon>Cyanophyceae</taxon>
        <taxon>Nostocales</taxon>
        <taxon>Aphanizomenonaceae</taxon>
        <taxon>Aphanizomenon</taxon>
    </lineage>
</organism>
<evidence type="ECO:0000313" key="1">
    <source>
        <dbReference type="EMBL" id="OBQ22769.1"/>
    </source>
</evidence>
<name>A0A1B7VQ83_APHFL</name>
<dbReference type="PATRIC" id="fig|1710894.3.peg.1629"/>
<dbReference type="AlphaFoldDB" id="A0A1B7VQ83"/>